<protein>
    <submittedName>
        <fullName evidence="1">Uncharacterized protein</fullName>
    </submittedName>
</protein>
<organism evidence="1">
    <name type="scientific">uncultured Caudovirales phage</name>
    <dbReference type="NCBI Taxonomy" id="2100421"/>
    <lineage>
        <taxon>Viruses</taxon>
        <taxon>Duplodnaviria</taxon>
        <taxon>Heunggongvirae</taxon>
        <taxon>Uroviricota</taxon>
        <taxon>Caudoviricetes</taxon>
        <taxon>Peduoviridae</taxon>
        <taxon>Maltschvirus</taxon>
        <taxon>Maltschvirus maltsch</taxon>
    </lineage>
</organism>
<reference evidence="1" key="1">
    <citation type="submission" date="2020-04" db="EMBL/GenBank/DDBJ databases">
        <authorList>
            <person name="Chiriac C."/>
            <person name="Salcher M."/>
            <person name="Ghai R."/>
            <person name="Kavagutti S V."/>
        </authorList>
    </citation>
    <scope>NUCLEOTIDE SEQUENCE</scope>
</reference>
<dbReference type="EMBL" id="LR796381">
    <property type="protein sequence ID" value="CAB4140298.1"/>
    <property type="molecule type" value="Genomic_DNA"/>
</dbReference>
<sequence length="64" mass="7818">MVKGFLIMWLITGEPLYFKIQYEDCHKSFDKLTFTKKTTNPDRLRTYYMGTEVLIYRCFEYDKS</sequence>
<gene>
    <name evidence="1" type="ORF">UFOVP396_27</name>
</gene>
<proteinExistence type="predicted"/>
<name>A0A6J5M0S4_9CAUD</name>
<evidence type="ECO:0000313" key="1">
    <source>
        <dbReference type="EMBL" id="CAB4140298.1"/>
    </source>
</evidence>
<accession>A0A6J5M0S4</accession>